<organism evidence="6 7">
    <name type="scientific">Pontibacillus marinus BH030004 = DSM 16465</name>
    <dbReference type="NCBI Taxonomy" id="1385511"/>
    <lineage>
        <taxon>Bacteria</taxon>
        <taxon>Bacillati</taxon>
        <taxon>Bacillota</taxon>
        <taxon>Bacilli</taxon>
        <taxon>Bacillales</taxon>
        <taxon>Bacillaceae</taxon>
        <taxon>Pontibacillus</taxon>
    </lineage>
</organism>
<feature type="domain" description="Methyltransferase" evidence="5">
    <location>
        <begin position="50"/>
        <end position="140"/>
    </location>
</feature>
<dbReference type="CDD" id="cd02440">
    <property type="entry name" value="AdoMet_MTases"/>
    <property type="match status" value="1"/>
</dbReference>
<dbReference type="SUPFAM" id="SSF53335">
    <property type="entry name" value="S-adenosyl-L-methionine-dependent methyltransferases"/>
    <property type="match status" value="1"/>
</dbReference>
<feature type="binding site" evidence="4">
    <location>
        <position position="75"/>
    </location>
    <ligand>
        <name>S-adenosyl-L-methionine</name>
        <dbReference type="ChEBI" id="CHEBI:59789"/>
    </ligand>
</feature>
<dbReference type="eggNOG" id="COG2226">
    <property type="taxonomic scope" value="Bacteria"/>
</dbReference>
<comment type="function">
    <text evidence="4">Could be a S-adenosyl-L-methionine-dependent methyltransferase.</text>
</comment>
<feature type="binding site" evidence="4">
    <location>
        <position position="97"/>
    </location>
    <ligand>
        <name>S-adenosyl-L-methionine</name>
        <dbReference type="ChEBI" id="CHEBI:59789"/>
    </ligand>
</feature>
<keyword evidence="2 4" id="KW-0808">Transferase</keyword>
<dbReference type="HAMAP" id="MF_02100">
    <property type="entry name" value="Methyltr_YrrT"/>
    <property type="match status" value="1"/>
</dbReference>
<dbReference type="AlphaFoldDB" id="A0A0A5GBW5"/>
<evidence type="ECO:0000256" key="3">
    <source>
        <dbReference type="ARBA" id="ARBA00022691"/>
    </source>
</evidence>
<dbReference type="InterPro" id="IPR041698">
    <property type="entry name" value="Methyltransf_25"/>
</dbReference>
<dbReference type="EC" id="2.1.1.-" evidence="4"/>
<dbReference type="GO" id="GO:0032259">
    <property type="term" value="P:methylation"/>
    <property type="evidence" value="ECO:0007669"/>
    <property type="project" value="UniProtKB-KW"/>
</dbReference>
<proteinExistence type="inferred from homology"/>
<gene>
    <name evidence="6" type="ORF">N783_07390</name>
</gene>
<feature type="binding site" evidence="4">
    <location>
        <position position="54"/>
    </location>
    <ligand>
        <name>S-adenosyl-L-methionine</name>
        <dbReference type="ChEBI" id="CHEBI:59789"/>
    </ligand>
</feature>
<dbReference type="STRING" id="1385511.GCA_000425225_02953"/>
<protein>
    <recommendedName>
        <fullName evidence="4">Uncharacterized methyltransferase N783_07390</fullName>
        <ecNumber evidence="4">2.1.1.-</ecNumber>
    </recommendedName>
</protein>
<evidence type="ECO:0000256" key="1">
    <source>
        <dbReference type="ARBA" id="ARBA00022603"/>
    </source>
</evidence>
<dbReference type="OrthoDB" id="465705at2"/>
<keyword evidence="1 4" id="KW-0489">Methyltransferase</keyword>
<dbReference type="Pfam" id="PF13649">
    <property type="entry name" value="Methyltransf_25"/>
    <property type="match status" value="1"/>
</dbReference>
<comment type="similarity">
    <text evidence="4">Belongs to the methyltransferase superfamily. YrrT family.</text>
</comment>
<dbReference type="InterPro" id="IPR023553">
    <property type="entry name" value="Uncharacterised_MeTfrase_YrrT"/>
</dbReference>
<dbReference type="EMBL" id="AVPF01000018">
    <property type="protein sequence ID" value="KGX88698.1"/>
    <property type="molecule type" value="Genomic_DNA"/>
</dbReference>
<dbReference type="InterPro" id="IPR029063">
    <property type="entry name" value="SAM-dependent_MTases_sf"/>
</dbReference>
<evidence type="ECO:0000256" key="4">
    <source>
        <dbReference type="HAMAP-Rule" id="MF_02100"/>
    </source>
</evidence>
<name>A0A0A5GBW5_9BACI</name>
<reference evidence="6 7" key="1">
    <citation type="submission" date="2013-08" db="EMBL/GenBank/DDBJ databases">
        <authorList>
            <person name="Huang J."/>
            <person name="Wang G."/>
        </authorList>
    </citation>
    <scope>NUCLEOTIDE SEQUENCE [LARGE SCALE GENOMIC DNA]</scope>
    <source>
        <strain evidence="6 7">BH030004</strain>
    </source>
</reference>
<evidence type="ECO:0000256" key="2">
    <source>
        <dbReference type="ARBA" id="ARBA00022679"/>
    </source>
</evidence>
<dbReference type="PANTHER" id="PTHR43861">
    <property type="entry name" value="TRANS-ACONITATE 2-METHYLTRANSFERASE-RELATED"/>
    <property type="match status" value="1"/>
</dbReference>
<dbReference type="Gene3D" id="3.40.50.150">
    <property type="entry name" value="Vaccinia Virus protein VP39"/>
    <property type="match status" value="1"/>
</dbReference>
<keyword evidence="3 4" id="KW-0949">S-adenosyl-L-methionine</keyword>
<evidence type="ECO:0000259" key="5">
    <source>
        <dbReference type="Pfam" id="PF13649"/>
    </source>
</evidence>
<accession>A0A0A5GBW5</accession>
<keyword evidence="7" id="KW-1185">Reference proteome</keyword>
<dbReference type="RefSeq" id="WP_027446600.1">
    <property type="nucleotide sequence ID" value="NZ_AULJ01000037.1"/>
</dbReference>
<sequence length="213" mass="24545">MGREFVDLFDGWAKSYDKTVSGEDIEYREVFENYDHILDSVVEHTVGPNVIEFGVGTGNLTRKLINKGYNVFGVEPSMEMLKIGQLKVPEAKIQDGDFIHFKLPDTPIQSVVSSYAFHHLTDEEKEVAIKQYRELLPEDGVIVFADTSFEDQKAKRKMIETAIASYHHNLADDLTEEHYSEISTLQSICEKHDFEVKFEQKNKYVWVMTATRK</sequence>
<evidence type="ECO:0000313" key="6">
    <source>
        <dbReference type="EMBL" id="KGX88698.1"/>
    </source>
</evidence>
<dbReference type="Proteomes" id="UP000030403">
    <property type="component" value="Unassembled WGS sequence"/>
</dbReference>
<evidence type="ECO:0000313" key="7">
    <source>
        <dbReference type="Proteomes" id="UP000030403"/>
    </source>
</evidence>
<comment type="caution">
    <text evidence="6">The sequence shown here is derived from an EMBL/GenBank/DDBJ whole genome shotgun (WGS) entry which is preliminary data.</text>
</comment>
<dbReference type="GO" id="GO:0008757">
    <property type="term" value="F:S-adenosylmethionine-dependent methyltransferase activity"/>
    <property type="evidence" value="ECO:0007669"/>
    <property type="project" value="UniProtKB-UniRule"/>
</dbReference>